<comment type="caution">
    <text evidence="1">The sequence shown here is derived from an EMBL/GenBank/DDBJ whole genome shotgun (WGS) entry which is preliminary data.</text>
</comment>
<dbReference type="RefSeq" id="WP_007049404.1">
    <property type="nucleotide sequence ID" value="NZ_CABKNJ010000005.1"/>
</dbReference>
<sequence length="117" mass="13203">MHALFLVLNDTYLIDDVHEILSKCEVGGTFFNSTGLGKVEMNYDNSDSHTFTSVRKMLAGDKPKNITVMSIIKSEDKLDEVTIEIMKLLDNIEEKGVGFMFVLPVSYIYGYKGKDLK</sequence>
<dbReference type="Proteomes" id="UP000261212">
    <property type="component" value="Unassembled WGS sequence"/>
</dbReference>
<reference evidence="1 2" key="1">
    <citation type="submission" date="2018-08" db="EMBL/GenBank/DDBJ databases">
        <title>A genome reference for cultivated species of the human gut microbiota.</title>
        <authorList>
            <person name="Zou Y."/>
            <person name="Xue W."/>
            <person name="Luo G."/>
        </authorList>
    </citation>
    <scope>NUCLEOTIDE SEQUENCE [LARGE SCALE GENOMIC DNA]</scope>
    <source>
        <strain evidence="1 2">AM25-6</strain>
    </source>
</reference>
<dbReference type="AlphaFoldDB" id="A0A3E3DXY2"/>
<accession>A0A3E3DXY2</accession>
<name>A0A3E3DXY2_9FIRM</name>
<protein>
    <recommendedName>
        <fullName evidence="3">P-II family nitrogen regulator</fullName>
    </recommendedName>
</protein>
<gene>
    <name evidence="1" type="ORF">DW687_05130</name>
</gene>
<proteinExistence type="predicted"/>
<evidence type="ECO:0008006" key="3">
    <source>
        <dbReference type="Google" id="ProtNLM"/>
    </source>
</evidence>
<dbReference type="EMBL" id="QUSM01000003">
    <property type="protein sequence ID" value="RGD74151.1"/>
    <property type="molecule type" value="Genomic_DNA"/>
</dbReference>
<evidence type="ECO:0000313" key="2">
    <source>
        <dbReference type="Proteomes" id="UP000261212"/>
    </source>
</evidence>
<dbReference type="GeneID" id="97999826"/>
<evidence type="ECO:0000313" key="1">
    <source>
        <dbReference type="EMBL" id="RGD74151.1"/>
    </source>
</evidence>
<organism evidence="1 2">
    <name type="scientific">Anaerofustis stercorihominis</name>
    <dbReference type="NCBI Taxonomy" id="214853"/>
    <lineage>
        <taxon>Bacteria</taxon>
        <taxon>Bacillati</taxon>
        <taxon>Bacillota</taxon>
        <taxon>Clostridia</taxon>
        <taxon>Eubacteriales</taxon>
        <taxon>Eubacteriaceae</taxon>
        <taxon>Anaerofustis</taxon>
    </lineage>
</organism>